<evidence type="ECO:0000313" key="3">
    <source>
        <dbReference type="Proteomes" id="UP000225706"/>
    </source>
</evidence>
<evidence type="ECO:0000313" key="2">
    <source>
        <dbReference type="EMBL" id="PFX25732.1"/>
    </source>
</evidence>
<dbReference type="CDD" id="cd18186">
    <property type="entry name" value="BTB_POZ_ZBTB_KLHL-like"/>
    <property type="match status" value="1"/>
</dbReference>
<dbReference type="InterPro" id="IPR000210">
    <property type="entry name" value="BTB/POZ_dom"/>
</dbReference>
<evidence type="ECO:0000259" key="1">
    <source>
        <dbReference type="PROSITE" id="PS50097"/>
    </source>
</evidence>
<comment type="caution">
    <text evidence="2">The sequence shown here is derived from an EMBL/GenBank/DDBJ whole genome shotgun (WGS) entry which is preliminary data.</text>
</comment>
<sequence length="867" mass="98764">MDEFCDRKPSEEDLLGCWEIVSCKLQEESYPDVEGVKFSLEEGGDLNWSVPPTSEQDTLPFFSCETFVVDGFSGELVCYGSNVDKIALKCSLEANQLVLCYDRHLKLCCQKVDQVDSTNLSQGPYSLLSALKEGFFTDITLTASNGEKFQAHKTVLSCFFTGVNMWDKIPPLLENQPSDVLGALLHYLYASCLPANISDSMAKELLKISKLNGKDIGHLGKLCTEYLEATAVKNRIKSLLSDLYTILEYILQTSESLASEFHRDRTSNGTVSTENGFRIDPPKIVKATKTSLRQLSIGMLKFILLCDIFTKHKSDLSREERQDIIQHCWKRLPCFVELVEKFLTVFQGALSGLNDSEREEMALHLLPEIEKIWLTSTQLGRDANCALETITRKVDKDHKSKTHLPKMATSLSRTLRNAVHLREVITLKRFHDKVSSSLMFLLQKRGDFTALSEEQKLRSVLKTMDNMTLEIPDHIHTLHKFPRIFEKKMPWKQWKYLCKEWTSFVSLSLRKVLANKDILEPVVEQTITLVHEDQFTNLAQELGFRKEGFIEDKEADITREKKSKGRVESVITCPPADKSPLAQSINQLLISGAHSDMKFIFDKTDLSHYSACTECKRICDQNVMEIAAHRVIVATRCDWFRRALLSGMKESIERRILIPDTSPCLFNKFLGYLYSGILDTDSLSLDELAEMIALSDKYEVDSLKEICEGVFLRNIDGDNVFLYLGMAEQYSVARLKEESFHYITLHPEVLESEMFEELPATLKQSIEDRIRQSMRHAEPITEEVHQALAITSLEDFEDLLGDDVVEYLDDSDDGNDDDVMPRGNSQIERCIEQLRDVLGDGVPRRELVRVTLAADCDPNRALNFYFA</sequence>
<name>A0A2B4SB17_STYPI</name>
<dbReference type="Gene3D" id="3.30.710.10">
    <property type="entry name" value="Potassium Channel Kv1.1, Chain A"/>
    <property type="match status" value="2"/>
</dbReference>
<dbReference type="InterPro" id="IPR011333">
    <property type="entry name" value="SKP1/BTB/POZ_sf"/>
</dbReference>
<keyword evidence="3" id="KW-1185">Reference proteome</keyword>
<proteinExistence type="predicted"/>
<dbReference type="Gene3D" id="1.10.8.10">
    <property type="entry name" value="DNA helicase RuvA subunit, C-terminal domain"/>
    <property type="match status" value="1"/>
</dbReference>
<dbReference type="SUPFAM" id="SSF109732">
    <property type="entry name" value="HBS1-like domain"/>
    <property type="match status" value="1"/>
</dbReference>
<dbReference type="Pfam" id="PF00651">
    <property type="entry name" value="BTB"/>
    <property type="match status" value="2"/>
</dbReference>
<dbReference type="SMART" id="SM00225">
    <property type="entry name" value="BTB"/>
    <property type="match status" value="2"/>
</dbReference>
<protein>
    <submittedName>
        <fullName evidence="2">BTB and MATH domain-containing protein 43</fullName>
    </submittedName>
</protein>
<dbReference type="PANTHER" id="PTHR24413">
    <property type="entry name" value="SPECKLE-TYPE POZ PROTEIN"/>
    <property type="match status" value="1"/>
</dbReference>
<gene>
    <name evidence="2" type="primary">bath-43</name>
    <name evidence="2" type="ORF">AWC38_SpisGene9621</name>
</gene>
<dbReference type="SUPFAM" id="SSF54695">
    <property type="entry name" value="POZ domain"/>
    <property type="match status" value="2"/>
</dbReference>
<dbReference type="EMBL" id="LSMT01000143">
    <property type="protein sequence ID" value="PFX25732.1"/>
    <property type="molecule type" value="Genomic_DNA"/>
</dbReference>
<dbReference type="CDD" id="cd14733">
    <property type="entry name" value="BACK"/>
    <property type="match status" value="1"/>
</dbReference>
<feature type="domain" description="BTB" evidence="1">
    <location>
        <begin position="625"/>
        <end position="682"/>
    </location>
</feature>
<organism evidence="2 3">
    <name type="scientific">Stylophora pistillata</name>
    <name type="common">Smooth cauliflower coral</name>
    <dbReference type="NCBI Taxonomy" id="50429"/>
    <lineage>
        <taxon>Eukaryota</taxon>
        <taxon>Metazoa</taxon>
        <taxon>Cnidaria</taxon>
        <taxon>Anthozoa</taxon>
        <taxon>Hexacorallia</taxon>
        <taxon>Scleractinia</taxon>
        <taxon>Astrocoeniina</taxon>
        <taxon>Pocilloporidae</taxon>
        <taxon>Stylophora</taxon>
    </lineage>
</organism>
<dbReference type="InterPro" id="IPR037189">
    <property type="entry name" value="HBS1-like_N_sf"/>
</dbReference>
<reference evidence="3" key="1">
    <citation type="journal article" date="2017" name="bioRxiv">
        <title>Comparative analysis of the genomes of Stylophora pistillata and Acropora digitifera provides evidence for extensive differences between species of corals.</title>
        <authorList>
            <person name="Voolstra C.R."/>
            <person name="Li Y."/>
            <person name="Liew Y.J."/>
            <person name="Baumgarten S."/>
            <person name="Zoccola D."/>
            <person name="Flot J.-F."/>
            <person name="Tambutte S."/>
            <person name="Allemand D."/>
            <person name="Aranda M."/>
        </authorList>
    </citation>
    <scope>NUCLEOTIDE SEQUENCE [LARGE SCALE GENOMIC DNA]</scope>
</reference>
<accession>A0A2B4SB17</accession>
<dbReference type="OrthoDB" id="684045at2759"/>
<dbReference type="Proteomes" id="UP000225706">
    <property type="component" value="Unassembled WGS sequence"/>
</dbReference>
<dbReference type="PROSITE" id="PS50097">
    <property type="entry name" value="BTB"/>
    <property type="match status" value="1"/>
</dbReference>
<dbReference type="AlphaFoldDB" id="A0A2B4SB17"/>